<organism evidence="1">
    <name type="scientific">Rhizophora mucronata</name>
    <name type="common">Asiatic mangrove</name>
    <dbReference type="NCBI Taxonomy" id="61149"/>
    <lineage>
        <taxon>Eukaryota</taxon>
        <taxon>Viridiplantae</taxon>
        <taxon>Streptophyta</taxon>
        <taxon>Embryophyta</taxon>
        <taxon>Tracheophyta</taxon>
        <taxon>Spermatophyta</taxon>
        <taxon>Magnoliopsida</taxon>
        <taxon>eudicotyledons</taxon>
        <taxon>Gunneridae</taxon>
        <taxon>Pentapetalae</taxon>
        <taxon>rosids</taxon>
        <taxon>fabids</taxon>
        <taxon>Malpighiales</taxon>
        <taxon>Rhizophoraceae</taxon>
        <taxon>Rhizophora</taxon>
    </lineage>
</organism>
<name>A0A2P2JM92_RHIMU</name>
<dbReference type="EMBL" id="GGEC01014100">
    <property type="protein sequence ID" value="MBW94583.1"/>
    <property type="molecule type" value="Transcribed_RNA"/>
</dbReference>
<reference evidence="1" key="1">
    <citation type="submission" date="2018-02" db="EMBL/GenBank/DDBJ databases">
        <title>Rhizophora mucronata_Transcriptome.</title>
        <authorList>
            <person name="Meera S.P."/>
            <person name="Sreeshan A."/>
            <person name="Augustine A."/>
        </authorList>
    </citation>
    <scope>NUCLEOTIDE SEQUENCE</scope>
    <source>
        <tissue evidence="1">Leaf</tissue>
    </source>
</reference>
<protein>
    <submittedName>
        <fullName evidence="1">Uncharacterized protein LOC105133833</fullName>
    </submittedName>
</protein>
<evidence type="ECO:0000313" key="1">
    <source>
        <dbReference type="EMBL" id="MBW94583.1"/>
    </source>
</evidence>
<accession>A0A2P2JM92</accession>
<sequence length="88" mass="9334">MEDINLLSDLSRLAGSALGEKRSGLSKTLTANCAAMFTDSVAAFKKHFARGSTQNIPRPPARASSEGSFPSSILQDKKQLCVCVCVCV</sequence>
<proteinExistence type="predicted"/>
<dbReference type="AlphaFoldDB" id="A0A2P2JM92"/>